<accession>E1F8W0</accession>
<dbReference type="Pfam" id="PF03302">
    <property type="entry name" value="VSP"/>
    <property type="match status" value="2"/>
</dbReference>
<dbReference type="InterPro" id="IPR005127">
    <property type="entry name" value="Giardia_VSP"/>
</dbReference>
<feature type="domain" description="EGF-like" evidence="3">
    <location>
        <begin position="505"/>
        <end position="544"/>
    </location>
</feature>
<feature type="domain" description="EGF-like" evidence="3">
    <location>
        <begin position="350"/>
        <end position="380"/>
    </location>
</feature>
<evidence type="ECO:0000259" key="3">
    <source>
        <dbReference type="SMART" id="SM00181"/>
    </source>
</evidence>
<dbReference type="Proteomes" id="UP000008974">
    <property type="component" value="Unassembled WGS sequence"/>
</dbReference>
<feature type="transmembrane region" description="Helical" evidence="1">
    <location>
        <begin position="736"/>
        <end position="760"/>
    </location>
</feature>
<feature type="domain" description="EGF-like" evidence="3">
    <location>
        <begin position="418"/>
        <end position="450"/>
    </location>
</feature>
<protein>
    <submittedName>
        <fullName evidence="4">VSP</fullName>
    </submittedName>
</protein>
<comment type="caution">
    <text evidence="4">The sequence shown here is derived from an EMBL/GenBank/DDBJ whole genome shotgun (WGS) entry which is preliminary data.</text>
</comment>
<keyword evidence="1" id="KW-1133">Transmembrane helix</keyword>
<name>E1F8W0_GIAIA</name>
<dbReference type="PANTHER" id="PTHR23275:SF100">
    <property type="entry name" value="EGF-LIKE DOMAIN-CONTAINING PROTEIN"/>
    <property type="match status" value="1"/>
</dbReference>
<dbReference type="AlphaFoldDB" id="E1F8W0"/>
<sequence>MLSAPWAVSSMFEKILFTSLILQAAWSACTDDTVAPGKCAKGKCDVTIGKTKYCSQCSTEGEAPVGGECVSVTEPGPAKQLCPQSVGGKCTQCAQDSFMFSGGCYQVKQEPASSLCTSTDRAGVCVIAASGYFVPPNANSRQPSVVSCSDTAGVILGGKTYKGVAECTRCTTEGLTSEGGAARCVACEGKKPNKAGTGCFTCSTPNCATCSADDTCETCTDGTTSSGSCAEAKAGCHATCINTKCESGHTIDKNKCKECKADAPYLKLASSAATYGECVTAAECTADGTHFTKDNVQINSSPIKVCLPCSDTKGITECQICMSEPDAAALSCNVCDAAKAPNTAGTQCFDCNIANCVKCDSPGTCAACGSGYILAKNKCEPCTVIGCKTCTDGGDGQTCTECMDSTQKISADKSKCVACGVENCVSCNEDDVCAQCAEGYEILDSGRTCTEKAAGKCKVSSCKACSKDKKTCTECEPGKHLTPTKKACLADCPAGTYLLEQACTPCDPSCAECSGAGASRCTACPAGKMLRYADEGKPTDGTCAEGCVEGPECEACGLTIGGTKYCSKCAADRWAPRNGVCADTAAARSPFCTSASGGACTQCAGGYFLQDGGCYQTTRLPGKSVCRTDNNSGKCRECANGLAAESDICPLCDSTCATCSVKSDPAKCKTCPPGRYLDAGNACKPCTETSGSIQGVADCVSCAPPSGDTGSVLCYLMKDDGTGGSTNKSGGLPPGAIAGIAVAAIVVIGGLVGFLCWWFLCRGKA</sequence>
<evidence type="ECO:0000313" key="5">
    <source>
        <dbReference type="Proteomes" id="UP000008974"/>
    </source>
</evidence>
<evidence type="ECO:0000256" key="2">
    <source>
        <dbReference type="SAM" id="SignalP"/>
    </source>
</evidence>
<dbReference type="InterPro" id="IPR006212">
    <property type="entry name" value="Furin_repeat"/>
</dbReference>
<feature type="signal peptide" evidence="2">
    <location>
        <begin position="1"/>
        <end position="27"/>
    </location>
</feature>
<dbReference type="SMART" id="SM00261">
    <property type="entry name" value="FU"/>
    <property type="match status" value="6"/>
</dbReference>
<dbReference type="SMART" id="SM00181">
    <property type="entry name" value="EGF"/>
    <property type="match status" value="5"/>
</dbReference>
<dbReference type="OMA" id="PPLTYCP"/>
<feature type="domain" description="EGF-like" evidence="3">
    <location>
        <begin position="201"/>
        <end position="230"/>
    </location>
</feature>
<keyword evidence="1" id="KW-0812">Transmembrane</keyword>
<dbReference type="PANTHER" id="PTHR23275">
    <property type="entry name" value="CABRIOLET.-RELATED"/>
    <property type="match status" value="1"/>
</dbReference>
<organism evidence="4 5">
    <name type="scientific">Giardia intestinalis (strain P15)</name>
    <name type="common">Giardia lamblia</name>
    <dbReference type="NCBI Taxonomy" id="658858"/>
    <lineage>
        <taxon>Eukaryota</taxon>
        <taxon>Metamonada</taxon>
        <taxon>Diplomonadida</taxon>
        <taxon>Hexamitidae</taxon>
        <taxon>Giardiinae</taxon>
        <taxon>Giardia</taxon>
    </lineage>
</organism>
<evidence type="ECO:0000313" key="4">
    <source>
        <dbReference type="EMBL" id="EFO61115.1"/>
    </source>
</evidence>
<reference evidence="4 5" key="1">
    <citation type="journal article" date="2010" name="BMC Genomics">
        <title>Genome analysis and comparative genomics of a Giardia intestinalis assemblage E isolate.</title>
        <authorList>
            <person name="Jerlstrom-Hultqvist J."/>
            <person name="Franzen O."/>
            <person name="Ankarklev J."/>
            <person name="Xu F."/>
            <person name="Nohynkova E."/>
            <person name="Andersson J.O."/>
            <person name="Svard S.G."/>
            <person name="Andersson B."/>
        </authorList>
    </citation>
    <scope>NUCLEOTIDE SEQUENCE [LARGE SCALE GENOMIC DNA]</scope>
    <source>
        <strain evidence="4 5">P15</strain>
    </source>
</reference>
<evidence type="ECO:0000256" key="1">
    <source>
        <dbReference type="SAM" id="Phobius"/>
    </source>
</evidence>
<feature type="chain" id="PRO_5003145298" evidence="2">
    <location>
        <begin position="28"/>
        <end position="765"/>
    </location>
</feature>
<proteinExistence type="predicted"/>
<feature type="domain" description="EGF-like" evidence="3">
    <location>
        <begin position="651"/>
        <end position="684"/>
    </location>
</feature>
<dbReference type="SUPFAM" id="SSF57184">
    <property type="entry name" value="Growth factor receptor domain"/>
    <property type="match status" value="3"/>
</dbReference>
<dbReference type="Gene3D" id="2.10.220.10">
    <property type="entry name" value="Hormone Receptor, Insulin-like Growth Factor Receptor 1, Chain A, domain 2"/>
    <property type="match status" value="1"/>
</dbReference>
<keyword evidence="2" id="KW-0732">Signal</keyword>
<keyword evidence="1" id="KW-0472">Membrane</keyword>
<dbReference type="STRING" id="658858.E1F8W0"/>
<dbReference type="InterPro" id="IPR009030">
    <property type="entry name" value="Growth_fac_rcpt_cys_sf"/>
</dbReference>
<dbReference type="VEuPathDB" id="GiardiaDB:GLP15_2706"/>
<gene>
    <name evidence="4" type="ORF">GLP15_2706</name>
</gene>
<dbReference type="InterPro" id="IPR000742">
    <property type="entry name" value="EGF"/>
</dbReference>
<dbReference type="EMBL" id="ACVC01000339">
    <property type="protein sequence ID" value="EFO61115.1"/>
    <property type="molecule type" value="Genomic_DNA"/>
</dbReference>
<dbReference type="OrthoDB" id="286906at2759"/>
<dbReference type="InterPro" id="IPR052798">
    <property type="entry name" value="Giardia_VSA"/>
</dbReference>